<proteinExistence type="predicted"/>
<sequence>MSFVSLACGSGLLKFSSPSGSLSGSCVSRQLFQQNYINVDYWTSSVSDENTLAYKYSTGYSRYICGTTYM</sequence>
<evidence type="ECO:0000313" key="1">
    <source>
        <dbReference type="EMBL" id="KYO20784.1"/>
    </source>
</evidence>
<protein>
    <submittedName>
        <fullName evidence="1">Uncharacterized protein</fullName>
    </submittedName>
</protein>
<accession>A0A151M8D9</accession>
<evidence type="ECO:0000313" key="2">
    <source>
        <dbReference type="Proteomes" id="UP000050525"/>
    </source>
</evidence>
<organism evidence="1 2">
    <name type="scientific">Alligator mississippiensis</name>
    <name type="common">American alligator</name>
    <dbReference type="NCBI Taxonomy" id="8496"/>
    <lineage>
        <taxon>Eukaryota</taxon>
        <taxon>Metazoa</taxon>
        <taxon>Chordata</taxon>
        <taxon>Craniata</taxon>
        <taxon>Vertebrata</taxon>
        <taxon>Euteleostomi</taxon>
        <taxon>Archelosauria</taxon>
        <taxon>Archosauria</taxon>
        <taxon>Crocodylia</taxon>
        <taxon>Alligatoridae</taxon>
        <taxon>Alligatorinae</taxon>
        <taxon>Alligator</taxon>
    </lineage>
</organism>
<gene>
    <name evidence="1" type="ORF">Y1Q_0012645</name>
</gene>
<dbReference type="AlphaFoldDB" id="A0A151M8D9"/>
<dbReference type="Proteomes" id="UP000050525">
    <property type="component" value="Unassembled WGS sequence"/>
</dbReference>
<reference evidence="1 2" key="1">
    <citation type="journal article" date="2012" name="Genome Biol.">
        <title>Sequencing three crocodilian genomes to illuminate the evolution of archosaurs and amniotes.</title>
        <authorList>
            <person name="St John J.A."/>
            <person name="Braun E.L."/>
            <person name="Isberg S.R."/>
            <person name="Miles L.G."/>
            <person name="Chong A.Y."/>
            <person name="Gongora J."/>
            <person name="Dalzell P."/>
            <person name="Moran C."/>
            <person name="Bed'hom B."/>
            <person name="Abzhanov A."/>
            <person name="Burgess S.C."/>
            <person name="Cooksey A.M."/>
            <person name="Castoe T.A."/>
            <person name="Crawford N.G."/>
            <person name="Densmore L.D."/>
            <person name="Drew J.C."/>
            <person name="Edwards S.V."/>
            <person name="Faircloth B.C."/>
            <person name="Fujita M.K."/>
            <person name="Greenwold M.J."/>
            <person name="Hoffmann F.G."/>
            <person name="Howard J.M."/>
            <person name="Iguchi T."/>
            <person name="Janes D.E."/>
            <person name="Khan S.Y."/>
            <person name="Kohno S."/>
            <person name="de Koning A.J."/>
            <person name="Lance S.L."/>
            <person name="McCarthy F.M."/>
            <person name="McCormack J.E."/>
            <person name="Merchant M.E."/>
            <person name="Peterson D.G."/>
            <person name="Pollock D.D."/>
            <person name="Pourmand N."/>
            <person name="Raney B.J."/>
            <person name="Roessler K.A."/>
            <person name="Sanford J.R."/>
            <person name="Sawyer R.H."/>
            <person name="Schmidt C.J."/>
            <person name="Triplett E.W."/>
            <person name="Tuberville T.D."/>
            <person name="Venegas-Anaya M."/>
            <person name="Howard J.T."/>
            <person name="Jarvis E.D."/>
            <person name="Guillette L.J.Jr."/>
            <person name="Glenn T.C."/>
            <person name="Green R.E."/>
            <person name="Ray D.A."/>
        </authorList>
    </citation>
    <scope>NUCLEOTIDE SEQUENCE [LARGE SCALE GENOMIC DNA]</scope>
    <source>
        <strain evidence="1">KSC_2009_1</strain>
    </source>
</reference>
<keyword evidence="2" id="KW-1185">Reference proteome</keyword>
<name>A0A151M8D9_ALLMI</name>
<dbReference type="EMBL" id="AKHW03006358">
    <property type="protein sequence ID" value="KYO20784.1"/>
    <property type="molecule type" value="Genomic_DNA"/>
</dbReference>
<comment type="caution">
    <text evidence="1">The sequence shown here is derived from an EMBL/GenBank/DDBJ whole genome shotgun (WGS) entry which is preliminary data.</text>
</comment>